<dbReference type="AlphaFoldDB" id="A0AAV7F5I6"/>
<reference evidence="2 3" key="1">
    <citation type="submission" date="2021-07" db="EMBL/GenBank/DDBJ databases">
        <title>The Aristolochia fimbriata genome: insights into angiosperm evolution, floral development and chemical biosynthesis.</title>
        <authorList>
            <person name="Jiao Y."/>
        </authorList>
    </citation>
    <scope>NUCLEOTIDE SEQUENCE [LARGE SCALE GENOMIC DNA]</scope>
    <source>
        <strain evidence="2">IBCAS-2021</strain>
        <tissue evidence="2">Leaf</tissue>
    </source>
</reference>
<name>A0AAV7F5I6_ARIFI</name>
<evidence type="ECO:0000313" key="2">
    <source>
        <dbReference type="EMBL" id="KAG9456450.1"/>
    </source>
</evidence>
<accession>A0AAV7F5I6</accession>
<sequence length="368" mass="40963">MAEKVDVSMDWTLESLAPQNNTATCRRAFRLLPRQTYHLPYGSPPPSPPLPPRPSPAVPVVLVTCRAPPTGKYQVPPFTFVVDCRAHLTATWESFDDGDFSIAARTSLRRRIATLTWLNQRRTVARTRRPRRASPSWQRNLPLRSCRIERVIATANRTPSDGLYRSPGSETSKGRGRSRRYGDSRGARAVNGIRRCSVVVKGHVRLVHVASESDNVGGLGSGDWPHLGPTLTCSTPSLPRQISCTFFVRYWALIYSGFLIGKFVGYVKHGPHIRASVVASTFHSIRFQITGIKKAQKTATCDTSATSSSEAAWLVFHPSSVSPSLPRAQSQLARLQNRTVYNFPLLSLETNKVRNRRAIPKRRSPRDG</sequence>
<gene>
    <name evidence="2" type="ORF">H6P81_000958</name>
</gene>
<dbReference type="EMBL" id="JAINDJ010000002">
    <property type="protein sequence ID" value="KAG9456450.1"/>
    <property type="molecule type" value="Genomic_DNA"/>
</dbReference>
<proteinExistence type="predicted"/>
<keyword evidence="3" id="KW-1185">Reference proteome</keyword>
<organism evidence="2 3">
    <name type="scientific">Aristolochia fimbriata</name>
    <name type="common">White veined hardy Dutchman's pipe vine</name>
    <dbReference type="NCBI Taxonomy" id="158543"/>
    <lineage>
        <taxon>Eukaryota</taxon>
        <taxon>Viridiplantae</taxon>
        <taxon>Streptophyta</taxon>
        <taxon>Embryophyta</taxon>
        <taxon>Tracheophyta</taxon>
        <taxon>Spermatophyta</taxon>
        <taxon>Magnoliopsida</taxon>
        <taxon>Magnoliidae</taxon>
        <taxon>Piperales</taxon>
        <taxon>Aristolochiaceae</taxon>
        <taxon>Aristolochia</taxon>
    </lineage>
</organism>
<evidence type="ECO:0000256" key="1">
    <source>
        <dbReference type="SAM" id="MobiDB-lite"/>
    </source>
</evidence>
<evidence type="ECO:0000313" key="3">
    <source>
        <dbReference type="Proteomes" id="UP000825729"/>
    </source>
</evidence>
<comment type="caution">
    <text evidence="2">The sequence shown here is derived from an EMBL/GenBank/DDBJ whole genome shotgun (WGS) entry which is preliminary data.</text>
</comment>
<feature type="region of interest" description="Disordered" evidence="1">
    <location>
        <begin position="158"/>
        <end position="184"/>
    </location>
</feature>
<protein>
    <submittedName>
        <fullName evidence="2">Uncharacterized protein</fullName>
    </submittedName>
</protein>
<dbReference type="Proteomes" id="UP000825729">
    <property type="component" value="Unassembled WGS sequence"/>
</dbReference>